<keyword evidence="3" id="KW-1185">Reference proteome</keyword>
<dbReference type="Proteomes" id="UP001607303">
    <property type="component" value="Unassembled WGS sequence"/>
</dbReference>
<proteinExistence type="predicted"/>
<reference evidence="2 3" key="1">
    <citation type="journal article" date="2024" name="Ann. Entomol. Soc. Am.">
        <title>Genomic analyses of the southern and eastern yellowjacket wasps (Hymenoptera: Vespidae) reveal evolutionary signatures of social life.</title>
        <authorList>
            <person name="Catto M.A."/>
            <person name="Caine P.B."/>
            <person name="Orr S.E."/>
            <person name="Hunt B.G."/>
            <person name="Goodisman M.A.D."/>
        </authorList>
    </citation>
    <scope>NUCLEOTIDE SEQUENCE [LARGE SCALE GENOMIC DNA]</scope>
    <source>
        <strain evidence="2">232</strain>
        <tissue evidence="2">Head and thorax</tissue>
    </source>
</reference>
<gene>
    <name evidence="2" type="ORF">V1477_017675</name>
</gene>
<feature type="transmembrane region" description="Helical" evidence="1">
    <location>
        <begin position="53"/>
        <end position="72"/>
    </location>
</feature>
<evidence type="ECO:0000313" key="2">
    <source>
        <dbReference type="EMBL" id="KAL2728399.1"/>
    </source>
</evidence>
<dbReference type="EMBL" id="JAYRBN010000100">
    <property type="protein sequence ID" value="KAL2728399.1"/>
    <property type="molecule type" value="Genomic_DNA"/>
</dbReference>
<accession>A0ABD2B6Q9</accession>
<evidence type="ECO:0000313" key="3">
    <source>
        <dbReference type="Proteomes" id="UP001607303"/>
    </source>
</evidence>
<keyword evidence="1" id="KW-0472">Membrane</keyword>
<comment type="caution">
    <text evidence="2">The sequence shown here is derived from an EMBL/GenBank/DDBJ whole genome shotgun (WGS) entry which is preliminary data.</text>
</comment>
<sequence length="165" mass="17933">MTGLGHIWKTGTRSHARLYSIGKRPVVPAERVTHSGLRATFDTWDVTFKISTIRTAPCFLIPFFFTLLVAALDTASRSRGPPDLRVYVVGFAFGSSSVVAKGRGFIGGGFAGFGPLFCFFEKKCCNPIRVTARSLPGMIDGTGTFSLEFPQILKGNVNTRNYTGT</sequence>
<keyword evidence="1" id="KW-0812">Transmembrane</keyword>
<evidence type="ECO:0000256" key="1">
    <source>
        <dbReference type="SAM" id="Phobius"/>
    </source>
</evidence>
<protein>
    <submittedName>
        <fullName evidence="2">Uncharacterized protein</fullName>
    </submittedName>
</protein>
<organism evidence="2 3">
    <name type="scientific">Vespula maculifrons</name>
    <name type="common">Eastern yellow jacket</name>
    <name type="synonym">Wasp</name>
    <dbReference type="NCBI Taxonomy" id="7453"/>
    <lineage>
        <taxon>Eukaryota</taxon>
        <taxon>Metazoa</taxon>
        <taxon>Ecdysozoa</taxon>
        <taxon>Arthropoda</taxon>
        <taxon>Hexapoda</taxon>
        <taxon>Insecta</taxon>
        <taxon>Pterygota</taxon>
        <taxon>Neoptera</taxon>
        <taxon>Endopterygota</taxon>
        <taxon>Hymenoptera</taxon>
        <taxon>Apocrita</taxon>
        <taxon>Aculeata</taxon>
        <taxon>Vespoidea</taxon>
        <taxon>Vespidae</taxon>
        <taxon>Vespinae</taxon>
        <taxon>Vespula</taxon>
    </lineage>
</organism>
<dbReference type="AlphaFoldDB" id="A0ABD2B6Q9"/>
<name>A0ABD2B6Q9_VESMC</name>
<keyword evidence="1" id="KW-1133">Transmembrane helix</keyword>